<reference evidence="2 3" key="1">
    <citation type="submission" date="2024-02" db="EMBL/GenBank/DDBJ databases">
        <title>Full genome sequence of Sphingomonas kaistensis.</title>
        <authorList>
            <person name="Poletto B.L."/>
            <person name="Silva G."/>
            <person name="Galante D."/>
            <person name="Campos K.R."/>
            <person name="Santos M.B.N."/>
            <person name="Sacchi C.T."/>
        </authorList>
    </citation>
    <scope>NUCLEOTIDE SEQUENCE [LARGE SCALE GENOMIC DNA]</scope>
    <source>
        <strain evidence="2 3">MA4R</strain>
    </source>
</reference>
<evidence type="ECO:0000313" key="2">
    <source>
        <dbReference type="EMBL" id="WWM70585.1"/>
    </source>
</evidence>
<dbReference type="EMBL" id="CP145607">
    <property type="protein sequence ID" value="WWM70585.1"/>
    <property type="molecule type" value="Genomic_DNA"/>
</dbReference>
<gene>
    <name evidence="2" type="ORF">V6R86_07840</name>
</gene>
<dbReference type="Pfam" id="PF00534">
    <property type="entry name" value="Glycos_transf_1"/>
    <property type="match status" value="1"/>
</dbReference>
<dbReference type="Gene3D" id="3.40.50.2000">
    <property type="entry name" value="Glycogen Phosphorylase B"/>
    <property type="match status" value="2"/>
</dbReference>
<evidence type="ECO:0000259" key="1">
    <source>
        <dbReference type="Pfam" id="PF00534"/>
    </source>
</evidence>
<dbReference type="InterPro" id="IPR001296">
    <property type="entry name" value="Glyco_trans_1"/>
</dbReference>
<protein>
    <submittedName>
        <fullName evidence="2">Glycosyltransferase family 4 protein</fullName>
        <ecNumber evidence="2">2.4.-.-</ecNumber>
    </submittedName>
</protein>
<keyword evidence="2" id="KW-0808">Transferase</keyword>
<feature type="domain" description="Glycosyl transferase family 1" evidence="1">
    <location>
        <begin position="185"/>
        <end position="331"/>
    </location>
</feature>
<accession>A0ABZ2G0U7</accession>
<dbReference type="CDD" id="cd03801">
    <property type="entry name" value="GT4_PimA-like"/>
    <property type="match status" value="1"/>
</dbReference>
<dbReference type="PANTHER" id="PTHR12526">
    <property type="entry name" value="GLYCOSYLTRANSFERASE"/>
    <property type="match status" value="1"/>
</dbReference>
<dbReference type="SUPFAM" id="SSF53756">
    <property type="entry name" value="UDP-Glycosyltransferase/glycogen phosphorylase"/>
    <property type="match status" value="1"/>
</dbReference>
<dbReference type="Proteomes" id="UP001382935">
    <property type="component" value="Chromosome"/>
</dbReference>
<proteinExistence type="predicted"/>
<name>A0ABZ2G0U7_9SPHN</name>
<evidence type="ECO:0000313" key="3">
    <source>
        <dbReference type="Proteomes" id="UP001382935"/>
    </source>
</evidence>
<keyword evidence="2" id="KW-0328">Glycosyltransferase</keyword>
<dbReference type="GO" id="GO:0016757">
    <property type="term" value="F:glycosyltransferase activity"/>
    <property type="evidence" value="ECO:0007669"/>
    <property type="project" value="UniProtKB-KW"/>
</dbReference>
<dbReference type="EC" id="2.4.-.-" evidence="2"/>
<organism evidence="2 3">
    <name type="scientific">Sphingomonas kaistensis</name>
    <dbReference type="NCBI Taxonomy" id="298708"/>
    <lineage>
        <taxon>Bacteria</taxon>
        <taxon>Pseudomonadati</taxon>
        <taxon>Pseudomonadota</taxon>
        <taxon>Alphaproteobacteria</taxon>
        <taxon>Sphingomonadales</taxon>
        <taxon>Sphingomonadaceae</taxon>
        <taxon>Sphingomonas</taxon>
    </lineage>
</organism>
<keyword evidence="3" id="KW-1185">Reference proteome</keyword>
<sequence>MRIHFLLPGLHRVHRGAEVAFEAVATEIAKLGLDEVKLVGSGDPIPDRPYDFQRIGLIPRERFERAPKFPPFRSESIDEEATWVLNALRHYRSRDADITLTCSYPFVNWMLTRWPPGGKRPAHVFVTQNGDWPAYAENSEYKLFRCDGLVCTNPIYFERNEARWPSVLIPNGMNPERFSPGAPVRARFGLPEDRPVVLMVSALIDSKRVLDGMRAVARIPDAELVVAGDGPLRDQFDALGKELMPGRFRRMTLPLAEMPNLYRSADVMLHPTFHESFGNVYAEALAIGVPVVAHDYAVTRWIFGDGYPGLVDAADSDAITAAVSKAIKEGKPDALARAAAGAERFSWRNIARQYRDFLVEVHDRHRAARR</sequence>
<dbReference type="RefSeq" id="WP_338503464.1">
    <property type="nucleotide sequence ID" value="NZ_CP145607.1"/>
</dbReference>